<dbReference type="SUPFAM" id="SSF143100">
    <property type="entry name" value="TTHA1013/TTHA0281-like"/>
    <property type="match status" value="1"/>
</dbReference>
<proteinExistence type="predicted"/>
<evidence type="ECO:0000259" key="1">
    <source>
        <dbReference type="Pfam" id="PF15919"/>
    </source>
</evidence>
<comment type="caution">
    <text evidence="2">The sequence shown here is derived from an EMBL/GenBank/DDBJ whole genome shotgun (WGS) entry which is preliminary data.</text>
</comment>
<dbReference type="Pfam" id="PF15919">
    <property type="entry name" value="HicB_lk_antitox"/>
    <property type="match status" value="1"/>
</dbReference>
<reference evidence="2" key="1">
    <citation type="submission" date="2004-02" db="EMBL/GenBank/DDBJ databases">
        <authorList>
            <consortium name="DOE Joint Genome Institute"/>
        </authorList>
    </citation>
    <scope>NUCLEOTIDE SEQUENCE [LARGE SCALE GENOMIC DNA]</scope>
    <source>
        <strain evidence="2">WH 8501</strain>
    </source>
</reference>
<protein>
    <recommendedName>
        <fullName evidence="1">HicB-like antitoxin of toxin-antitoxin system domain-containing protein</fullName>
    </recommendedName>
</protein>
<dbReference type="KEGG" id="cwa:CwatDRAFT_0867"/>
<accession>Q4BWE0</accession>
<dbReference type="InterPro" id="IPR031807">
    <property type="entry name" value="HicB-like"/>
</dbReference>
<dbReference type="Gene3D" id="3.30.160.250">
    <property type="match status" value="1"/>
</dbReference>
<feature type="domain" description="HicB-like antitoxin of toxin-antitoxin system" evidence="1">
    <location>
        <begin position="18"/>
        <end position="77"/>
    </location>
</feature>
<dbReference type="EMBL" id="AADV02000166">
    <property type="protein sequence ID" value="EAM48224.1"/>
    <property type="molecule type" value="Genomic_DNA"/>
</dbReference>
<dbReference type="InterPro" id="IPR035069">
    <property type="entry name" value="TTHA1013/TTHA0281-like"/>
</dbReference>
<dbReference type="RefSeq" id="WP_007307982.1">
    <property type="nucleotide sequence ID" value="NZ_AADV02000166.1"/>
</dbReference>
<gene>
    <name evidence="2" type="ORF">CwatDRAFT_0867</name>
</gene>
<dbReference type="AlphaFoldDB" id="Q4BWE0"/>
<evidence type="ECO:0000313" key="2">
    <source>
        <dbReference type="EMBL" id="EAM48224.1"/>
    </source>
</evidence>
<evidence type="ECO:0000313" key="3">
    <source>
        <dbReference type="Proteomes" id="UP000003922"/>
    </source>
</evidence>
<name>Q4BWE0_CROWT</name>
<reference evidence="2" key="3">
    <citation type="submission" date="2016-12" db="EMBL/GenBank/DDBJ databases">
        <title>Annotation of the draft genome assembly of Crocosphaera watsonii WH 8501.</title>
        <authorList>
            <consortium name="US DOE Joint Genome Institute (JGI-ORNL)"/>
            <person name="Larimer F."/>
            <person name="Land M."/>
        </authorList>
    </citation>
    <scope>NUCLEOTIDE SEQUENCE</scope>
    <source>
        <strain evidence="2">WH 8501</strain>
    </source>
</reference>
<reference evidence="2" key="2">
    <citation type="submission" date="2005-06" db="EMBL/GenBank/DDBJ databases">
        <title>Sequencing of the draft genome and assembly of Crocosphaera watsonii WH 8501.</title>
        <authorList>
            <consortium name="US DOE Joint Genome Institute (JGI-PGF)"/>
            <person name="Copeland A."/>
            <person name="Lucas S."/>
            <person name="Lapidus A."/>
            <person name="Barry K."/>
            <person name="Detter C."/>
            <person name="Glavina T."/>
            <person name="Hammon N."/>
            <person name="Israni S."/>
            <person name="Pitluck S."/>
            <person name="Richardson P."/>
        </authorList>
    </citation>
    <scope>NUCLEOTIDE SEQUENCE [LARGE SCALE GENOMIC DNA]</scope>
    <source>
        <strain evidence="2">WH 8501</strain>
    </source>
</reference>
<keyword evidence="3" id="KW-1185">Reference proteome</keyword>
<sequence length="112" mass="12472">MVKSGINFGGTFSANPTYIATIHKDEDSDYGVQFYDFPGCISAGESIEEVKIMAKEALIGHINLMVEDGDFIPKPSTSRGDKPVKTLIERGFQPWRSLYKLSKTRGLIENKQ</sequence>
<dbReference type="Proteomes" id="UP000003922">
    <property type="component" value="Unassembled WGS sequence"/>
</dbReference>
<organism evidence="2 3">
    <name type="scientific">Crocosphaera watsonii WH 8501</name>
    <dbReference type="NCBI Taxonomy" id="165597"/>
    <lineage>
        <taxon>Bacteria</taxon>
        <taxon>Bacillati</taxon>
        <taxon>Cyanobacteriota</taxon>
        <taxon>Cyanophyceae</taxon>
        <taxon>Oscillatoriophycideae</taxon>
        <taxon>Chroococcales</taxon>
        <taxon>Aphanothecaceae</taxon>
        <taxon>Crocosphaera</taxon>
    </lineage>
</organism>